<dbReference type="EMBL" id="FMHT01000003">
    <property type="protein sequence ID" value="SCL35043.1"/>
    <property type="molecule type" value="Genomic_DNA"/>
</dbReference>
<dbReference type="CDD" id="cd06173">
    <property type="entry name" value="MFS_MefA_like"/>
    <property type="match status" value="1"/>
</dbReference>
<evidence type="ECO:0000259" key="8">
    <source>
        <dbReference type="PROSITE" id="PS50850"/>
    </source>
</evidence>
<sequence>MTSADTAEATRAGARAAIQWRKVMVLTAGQGLSLTGDYVLLVALGWTAVQMGGAGAIMTLMLAGTVPRALTLIFAGPIADLVGPRFVLLRTTSARVLLLAAGAAATLSTDWFWPLVVVAAVEGVLLGMGSPASQSLMPRLAEGNQLARANSLSAMVTRIAPIVGSPIGAWMIATGELWHAMAAVSVTCAVSWCAMFVVTRGMTGTTREPGDNLLRRSGDGVRLLRSYARLRWLFLCAFCLDMAFGWPIDVALPLLVDGRGWGVGSVAVVVVAFSSGALFAGALGALLAHRVPLFVRLVVTGVGIGVGILLMALMPSVVTLAAVGAGVGLMAGLNGPAIVTVYQQASPRARLGTAMSMLTLASIGTTPVSIVVFGALSTVIGVTATWLVCGAVALVAPVAAVMALRQPVPAAEPVAEPASTAPAAEAGTAQPATADRAAAPGGEVTDSDETEAQRTQPSLVTAGRPS</sequence>
<evidence type="ECO:0000256" key="5">
    <source>
        <dbReference type="ARBA" id="ARBA00023136"/>
    </source>
</evidence>
<dbReference type="Pfam" id="PF07690">
    <property type="entry name" value="MFS_1"/>
    <property type="match status" value="1"/>
</dbReference>
<gene>
    <name evidence="9" type="ORF">GA0070616_5123</name>
</gene>
<dbReference type="RefSeq" id="WP_091088328.1">
    <property type="nucleotide sequence ID" value="NZ_FMHT01000003.1"/>
</dbReference>
<keyword evidence="5 7" id="KW-0472">Membrane</keyword>
<dbReference type="Proteomes" id="UP000199699">
    <property type="component" value="Unassembled WGS sequence"/>
</dbReference>
<dbReference type="OrthoDB" id="3370144at2"/>
<dbReference type="STRING" id="145857.GA0070616_5123"/>
<feature type="transmembrane region" description="Helical" evidence="7">
    <location>
        <begin position="293"/>
        <end position="314"/>
    </location>
</feature>
<evidence type="ECO:0000256" key="2">
    <source>
        <dbReference type="ARBA" id="ARBA00022475"/>
    </source>
</evidence>
<organism evidence="9 10">
    <name type="scientific">Micromonospora nigra</name>
    <dbReference type="NCBI Taxonomy" id="145857"/>
    <lineage>
        <taxon>Bacteria</taxon>
        <taxon>Bacillati</taxon>
        <taxon>Actinomycetota</taxon>
        <taxon>Actinomycetes</taxon>
        <taxon>Micromonosporales</taxon>
        <taxon>Micromonosporaceae</taxon>
        <taxon>Micromonospora</taxon>
    </lineage>
</organism>
<evidence type="ECO:0000256" key="7">
    <source>
        <dbReference type="SAM" id="Phobius"/>
    </source>
</evidence>
<dbReference type="GO" id="GO:0022857">
    <property type="term" value="F:transmembrane transporter activity"/>
    <property type="evidence" value="ECO:0007669"/>
    <property type="project" value="InterPro"/>
</dbReference>
<dbReference type="PANTHER" id="PTHR23513:SF11">
    <property type="entry name" value="STAPHYLOFERRIN A TRANSPORTER"/>
    <property type="match status" value="1"/>
</dbReference>
<evidence type="ECO:0000256" key="4">
    <source>
        <dbReference type="ARBA" id="ARBA00022989"/>
    </source>
</evidence>
<feature type="compositionally biased region" description="Low complexity" evidence="6">
    <location>
        <begin position="415"/>
        <end position="442"/>
    </location>
</feature>
<protein>
    <submittedName>
        <fullName evidence="9">Predicted arabinose efflux permease, MFS family</fullName>
    </submittedName>
</protein>
<evidence type="ECO:0000256" key="6">
    <source>
        <dbReference type="SAM" id="MobiDB-lite"/>
    </source>
</evidence>
<keyword evidence="3 7" id="KW-0812">Transmembrane</keyword>
<comment type="subcellular location">
    <subcellularLocation>
        <location evidence="1">Cell membrane</location>
        <topology evidence="1">Multi-pass membrane protein</topology>
    </subcellularLocation>
</comment>
<evidence type="ECO:0000256" key="3">
    <source>
        <dbReference type="ARBA" id="ARBA00022692"/>
    </source>
</evidence>
<dbReference type="PROSITE" id="PS50850">
    <property type="entry name" value="MFS"/>
    <property type="match status" value="1"/>
</dbReference>
<keyword evidence="2" id="KW-1003">Cell membrane</keyword>
<feature type="transmembrane region" description="Helical" evidence="7">
    <location>
        <begin position="261"/>
        <end position="286"/>
    </location>
</feature>
<dbReference type="PANTHER" id="PTHR23513">
    <property type="entry name" value="INTEGRAL MEMBRANE EFFLUX PROTEIN-RELATED"/>
    <property type="match status" value="1"/>
</dbReference>
<dbReference type="InterPro" id="IPR011701">
    <property type="entry name" value="MFS"/>
</dbReference>
<dbReference type="Gene3D" id="1.20.1250.20">
    <property type="entry name" value="MFS general substrate transporter like domains"/>
    <property type="match status" value="1"/>
</dbReference>
<dbReference type="InterPro" id="IPR020846">
    <property type="entry name" value="MFS_dom"/>
</dbReference>
<dbReference type="SUPFAM" id="SSF103473">
    <property type="entry name" value="MFS general substrate transporter"/>
    <property type="match status" value="1"/>
</dbReference>
<evidence type="ECO:0000256" key="1">
    <source>
        <dbReference type="ARBA" id="ARBA00004651"/>
    </source>
</evidence>
<feature type="transmembrane region" description="Helical" evidence="7">
    <location>
        <begin position="232"/>
        <end position="255"/>
    </location>
</feature>
<evidence type="ECO:0000313" key="10">
    <source>
        <dbReference type="Proteomes" id="UP000199699"/>
    </source>
</evidence>
<reference evidence="9 10" key="1">
    <citation type="submission" date="2016-06" db="EMBL/GenBank/DDBJ databases">
        <authorList>
            <person name="Kjaerup R.B."/>
            <person name="Dalgaard T.S."/>
            <person name="Juul-Madsen H.R."/>
        </authorList>
    </citation>
    <scope>NUCLEOTIDE SEQUENCE [LARGE SCALE GENOMIC DNA]</scope>
    <source>
        <strain evidence="9 10">DSM 43818</strain>
    </source>
</reference>
<name>A0A1C6T0K2_9ACTN</name>
<keyword evidence="10" id="KW-1185">Reference proteome</keyword>
<feature type="transmembrane region" description="Helical" evidence="7">
    <location>
        <begin position="354"/>
        <end position="376"/>
    </location>
</feature>
<feature type="domain" description="Major facilitator superfamily (MFS) profile" evidence="8">
    <location>
        <begin position="22"/>
        <end position="408"/>
    </location>
</feature>
<feature type="transmembrane region" description="Helical" evidence="7">
    <location>
        <begin position="320"/>
        <end position="342"/>
    </location>
</feature>
<feature type="region of interest" description="Disordered" evidence="6">
    <location>
        <begin position="415"/>
        <end position="466"/>
    </location>
</feature>
<dbReference type="AlphaFoldDB" id="A0A1C6T0K2"/>
<accession>A0A1C6T0K2</accession>
<keyword evidence="4 7" id="KW-1133">Transmembrane helix</keyword>
<feature type="transmembrane region" description="Helical" evidence="7">
    <location>
        <begin position="178"/>
        <end position="198"/>
    </location>
</feature>
<feature type="transmembrane region" description="Helical" evidence="7">
    <location>
        <begin position="382"/>
        <end position="404"/>
    </location>
</feature>
<dbReference type="GO" id="GO:0005886">
    <property type="term" value="C:plasma membrane"/>
    <property type="evidence" value="ECO:0007669"/>
    <property type="project" value="UniProtKB-SubCell"/>
</dbReference>
<evidence type="ECO:0000313" key="9">
    <source>
        <dbReference type="EMBL" id="SCL35043.1"/>
    </source>
</evidence>
<dbReference type="InterPro" id="IPR036259">
    <property type="entry name" value="MFS_trans_sf"/>
</dbReference>
<proteinExistence type="predicted"/>